<organism evidence="2 3">
    <name type="scientific">Clavelina lepadiformis</name>
    <name type="common">Light-bulb sea squirt</name>
    <name type="synonym">Ascidia lepadiformis</name>
    <dbReference type="NCBI Taxonomy" id="159417"/>
    <lineage>
        <taxon>Eukaryota</taxon>
        <taxon>Metazoa</taxon>
        <taxon>Chordata</taxon>
        <taxon>Tunicata</taxon>
        <taxon>Ascidiacea</taxon>
        <taxon>Aplousobranchia</taxon>
        <taxon>Clavelinidae</taxon>
        <taxon>Clavelina</taxon>
    </lineage>
</organism>
<evidence type="ECO:0000313" key="3">
    <source>
        <dbReference type="Proteomes" id="UP001642483"/>
    </source>
</evidence>
<keyword evidence="3" id="KW-1185">Reference proteome</keyword>
<dbReference type="PANTHER" id="PTHR23253">
    <property type="entry name" value="EUKARYOTIC TRANSLATION INITIATION FACTOR 4 GAMMA"/>
    <property type="match status" value="1"/>
</dbReference>
<dbReference type="EMBL" id="CAWYQH010000001">
    <property type="protein sequence ID" value="CAK8671077.1"/>
    <property type="molecule type" value="Genomic_DNA"/>
</dbReference>
<evidence type="ECO:0000259" key="1">
    <source>
        <dbReference type="SMART" id="SM00543"/>
    </source>
</evidence>
<dbReference type="InterPro" id="IPR016024">
    <property type="entry name" value="ARM-type_fold"/>
</dbReference>
<accession>A0ABP0EYG8</accession>
<comment type="caution">
    <text evidence="2">The sequence shown here is derived from an EMBL/GenBank/DDBJ whole genome shotgun (WGS) entry which is preliminary data.</text>
</comment>
<proteinExistence type="predicted"/>
<dbReference type="PANTHER" id="PTHR23253:SF78">
    <property type="entry name" value="EUKARYOTIC TRANSLATION INITIATION FACTOR 4G1, ISOFORM B-RELATED"/>
    <property type="match status" value="1"/>
</dbReference>
<sequence>MDELVQADEEYVHTKLRAIIKNADFLLVSFAEAKDILGVKMNQDFVDEEELRVIEEEKFWSLMDWIQYKLEARRDHFDDLFRLLNLNFLSKKFLNEVVYSESLVKESMTCVHLILTNLLGRIPEECLHIRGESQFSTRSASEVNSPQIGDSSKALKEIEQKPSKLDQGHAETPEETQYVLDEARLILNKLTPDTFSELMEEFQQLPIYSELGLRRIIDLIFEKVNDDPDNSKMYANVCRMMAPYTITIPSTPNQSQQQTTTLEFHKFLLTRCEHEFEKHRQDDDVLVKLRQKLKEATTVTAKEEIAEETRLAEAKVRKEMFGNIKFIGELYMQKMLTDAIMHDCGMSLFKGNDNDFLECLCALLTIIGQDLELTKDEHHMSEFFGLIDKVIEEKSASPTICSVLENLMELRKNEWVPKPAQTQSL</sequence>
<dbReference type="Gene3D" id="1.25.40.180">
    <property type="match status" value="1"/>
</dbReference>
<dbReference type="SMART" id="SM00543">
    <property type="entry name" value="MIF4G"/>
    <property type="match status" value="1"/>
</dbReference>
<dbReference type="SUPFAM" id="SSF48371">
    <property type="entry name" value="ARM repeat"/>
    <property type="match status" value="1"/>
</dbReference>
<dbReference type="Pfam" id="PF07707">
    <property type="entry name" value="BACK"/>
    <property type="match status" value="1"/>
</dbReference>
<name>A0ABP0EYG8_CLALP</name>
<protein>
    <recommendedName>
        <fullName evidence="1">MIF4G domain-containing protein</fullName>
    </recommendedName>
</protein>
<gene>
    <name evidence="2" type="ORF">CVLEPA_LOCUS99</name>
</gene>
<dbReference type="Proteomes" id="UP001642483">
    <property type="component" value="Unassembled WGS sequence"/>
</dbReference>
<dbReference type="Pfam" id="PF02854">
    <property type="entry name" value="MIF4G"/>
    <property type="match status" value="1"/>
</dbReference>
<dbReference type="InterPro" id="IPR003890">
    <property type="entry name" value="MIF4G-like_typ-3"/>
</dbReference>
<dbReference type="InterPro" id="IPR011705">
    <property type="entry name" value="BACK"/>
</dbReference>
<feature type="domain" description="MIF4G" evidence="1">
    <location>
        <begin position="180"/>
        <end position="414"/>
    </location>
</feature>
<evidence type="ECO:0000313" key="2">
    <source>
        <dbReference type="EMBL" id="CAK8671077.1"/>
    </source>
</evidence>
<reference evidence="2 3" key="1">
    <citation type="submission" date="2024-02" db="EMBL/GenBank/DDBJ databases">
        <authorList>
            <person name="Daric V."/>
            <person name="Darras S."/>
        </authorList>
    </citation>
    <scope>NUCLEOTIDE SEQUENCE [LARGE SCALE GENOMIC DNA]</scope>
</reference>
<dbReference type="Gene3D" id="1.25.40.420">
    <property type="match status" value="1"/>
</dbReference>